<name>A0AAU7ARK4_9ACTN</name>
<evidence type="ECO:0000313" key="2">
    <source>
        <dbReference type="EMBL" id="XAY03998.1"/>
    </source>
</evidence>
<gene>
    <name evidence="2" type="ORF">DSM112329_00824</name>
</gene>
<dbReference type="RefSeq" id="WP_354700545.1">
    <property type="nucleotide sequence ID" value="NZ_CP114014.1"/>
</dbReference>
<evidence type="ECO:0000256" key="1">
    <source>
        <dbReference type="SAM" id="MobiDB-lite"/>
    </source>
</evidence>
<protein>
    <submittedName>
        <fullName evidence="2">Uncharacterized protein</fullName>
    </submittedName>
</protein>
<dbReference type="EMBL" id="CP114014">
    <property type="protein sequence ID" value="XAY03998.1"/>
    <property type="molecule type" value="Genomic_DNA"/>
</dbReference>
<sequence>MMRSDPEHVQVSVRFDATDPPQGVVLDGPDRSEFAGWIALVHLLDRAAERTRPAVPRADSPG</sequence>
<feature type="region of interest" description="Disordered" evidence="1">
    <location>
        <begin position="1"/>
        <end position="24"/>
    </location>
</feature>
<reference evidence="2" key="1">
    <citation type="submission" date="2022-12" db="EMBL/GenBank/DDBJ databases">
        <title>Paraconexibacter alkalitolerans sp. nov. and Baekduia alba sp. nov., isolated from soil and emended description of the genera Paraconexibacter (Chun et al., 2020) and Baekduia (An et al., 2020).</title>
        <authorList>
            <person name="Vieira S."/>
            <person name="Huber K.J."/>
            <person name="Geppert A."/>
            <person name="Wolf J."/>
            <person name="Neumann-Schaal M."/>
            <person name="Muesken M."/>
            <person name="Overmann J."/>
        </authorList>
    </citation>
    <scope>NUCLEOTIDE SEQUENCE</scope>
    <source>
        <strain evidence="2">AEG42_29</strain>
    </source>
</reference>
<proteinExistence type="predicted"/>
<organism evidence="2">
    <name type="scientific">Paraconexibacter sp. AEG42_29</name>
    <dbReference type="NCBI Taxonomy" id="2997339"/>
    <lineage>
        <taxon>Bacteria</taxon>
        <taxon>Bacillati</taxon>
        <taxon>Actinomycetota</taxon>
        <taxon>Thermoleophilia</taxon>
        <taxon>Solirubrobacterales</taxon>
        <taxon>Paraconexibacteraceae</taxon>
        <taxon>Paraconexibacter</taxon>
    </lineage>
</organism>
<dbReference type="KEGG" id="parq:DSM112329_00824"/>
<accession>A0AAU7ARK4</accession>
<dbReference type="AlphaFoldDB" id="A0AAU7ARK4"/>